<evidence type="ECO:0000313" key="2">
    <source>
        <dbReference type="Proteomes" id="UP000808914"/>
    </source>
</evidence>
<comment type="caution">
    <text evidence="1">The sequence shown here is derived from an EMBL/GenBank/DDBJ whole genome shotgun (WGS) entry which is preliminary data.</text>
</comment>
<dbReference type="EMBL" id="JAFBER010000020">
    <property type="protein sequence ID" value="MBM7646382.1"/>
    <property type="molecule type" value="Genomic_DNA"/>
</dbReference>
<protein>
    <submittedName>
        <fullName evidence="1">Uncharacterized protein</fullName>
    </submittedName>
</protein>
<evidence type="ECO:0000313" key="1">
    <source>
        <dbReference type="EMBL" id="MBM7646382.1"/>
    </source>
</evidence>
<proteinExistence type="predicted"/>
<keyword evidence="2" id="KW-1185">Reference proteome</keyword>
<dbReference type="RefSeq" id="WP_380897707.1">
    <property type="nucleotide sequence ID" value="NZ_JBHLTV010000020.1"/>
</dbReference>
<organism evidence="1 2">
    <name type="scientific">Scopulibacillus daqui</name>
    <dbReference type="NCBI Taxonomy" id="1469162"/>
    <lineage>
        <taxon>Bacteria</taxon>
        <taxon>Bacillati</taxon>
        <taxon>Bacillota</taxon>
        <taxon>Bacilli</taxon>
        <taxon>Bacillales</taxon>
        <taxon>Sporolactobacillaceae</taxon>
        <taxon>Scopulibacillus</taxon>
    </lineage>
</organism>
<dbReference type="Proteomes" id="UP000808914">
    <property type="component" value="Unassembled WGS sequence"/>
</dbReference>
<name>A0ABS2Q273_9BACL</name>
<reference evidence="1 2" key="1">
    <citation type="submission" date="2021-01" db="EMBL/GenBank/DDBJ databases">
        <title>Genomic Encyclopedia of Type Strains, Phase IV (KMG-IV): sequencing the most valuable type-strain genomes for metagenomic binning, comparative biology and taxonomic classification.</title>
        <authorList>
            <person name="Goeker M."/>
        </authorList>
    </citation>
    <scope>NUCLEOTIDE SEQUENCE [LARGE SCALE GENOMIC DNA]</scope>
    <source>
        <strain evidence="1 2">DSM 28236</strain>
    </source>
</reference>
<gene>
    <name evidence="1" type="ORF">JOD45_002610</name>
</gene>
<accession>A0ABS2Q273</accession>
<sequence length="65" mass="6618">MIDVIIDAIADIDIIAAADADTVAKEKNAAADADTVVKEKNAAVLGNAAANIAEDTDAVVKQSCY</sequence>